<gene>
    <name evidence="1" type="ORF">GTP90_00735</name>
</gene>
<comment type="caution">
    <text evidence="1">The sequence shown here is derived from an EMBL/GenBank/DDBJ whole genome shotgun (WGS) entry which is preliminary data.</text>
</comment>
<reference evidence="1" key="1">
    <citation type="submission" date="2019-12" db="EMBL/GenBank/DDBJ databases">
        <title>Novel species isolated from a subtropical stream in China.</title>
        <authorList>
            <person name="Lu H."/>
        </authorList>
    </citation>
    <scope>NUCLEOTIDE SEQUENCE [LARGE SCALE GENOMIC DNA]</scope>
    <source>
        <strain evidence="1">FT81W</strain>
    </source>
</reference>
<dbReference type="EMBL" id="WWCX01000001">
    <property type="protein sequence ID" value="MYM92381.1"/>
    <property type="molecule type" value="Genomic_DNA"/>
</dbReference>
<sequence>MTTDILVNRMPDGSYNVVSGHRRLQALLQTVDQVEVWDCEKKVKIIVHSVDGRMVALSEDAMDQLKRQTNTVIERARIGAIG</sequence>
<evidence type="ECO:0000313" key="2">
    <source>
        <dbReference type="Proteomes" id="UP000447355"/>
    </source>
</evidence>
<dbReference type="Proteomes" id="UP000447355">
    <property type="component" value="Unassembled WGS sequence"/>
</dbReference>
<dbReference type="CDD" id="cd16387">
    <property type="entry name" value="ParB_N_Srx"/>
    <property type="match status" value="1"/>
</dbReference>
<organism evidence="1 2">
    <name type="scientific">Duganella vulcania</name>
    <dbReference type="NCBI Taxonomy" id="2692166"/>
    <lineage>
        <taxon>Bacteria</taxon>
        <taxon>Pseudomonadati</taxon>
        <taxon>Pseudomonadota</taxon>
        <taxon>Betaproteobacteria</taxon>
        <taxon>Burkholderiales</taxon>
        <taxon>Oxalobacteraceae</taxon>
        <taxon>Telluria group</taxon>
        <taxon>Duganella</taxon>
    </lineage>
</organism>
<evidence type="ECO:0008006" key="3">
    <source>
        <dbReference type="Google" id="ProtNLM"/>
    </source>
</evidence>
<dbReference type="AlphaFoldDB" id="A0A845GEQ1"/>
<dbReference type="RefSeq" id="WP_161081653.1">
    <property type="nucleotide sequence ID" value="NZ_WWCX01000001.1"/>
</dbReference>
<protein>
    <recommendedName>
        <fullName evidence="3">ParB/Sulfiredoxin domain-containing protein</fullName>
    </recommendedName>
</protein>
<accession>A0A845GEQ1</accession>
<proteinExistence type="predicted"/>
<evidence type="ECO:0000313" key="1">
    <source>
        <dbReference type="EMBL" id="MYM92381.1"/>
    </source>
</evidence>
<name>A0A845GEQ1_9BURK</name>